<name>A0A9Q4KT47_9EURY</name>
<dbReference type="InterPro" id="IPR002774">
    <property type="entry name" value="Flagellin_arc-type"/>
</dbReference>
<reference evidence="2" key="1">
    <citation type="submission" date="2022-01" db="EMBL/GenBank/DDBJ databases">
        <title>Draft genome of Methanogenium marinum DSM 15558.</title>
        <authorList>
            <person name="Chen S.-C."/>
            <person name="You Y.-T."/>
        </authorList>
    </citation>
    <scope>NUCLEOTIDE SEQUENCE</scope>
    <source>
        <strain evidence="2">DSM 15558</strain>
    </source>
</reference>
<proteinExistence type="predicted"/>
<evidence type="ECO:0000256" key="1">
    <source>
        <dbReference type="SAM" id="Phobius"/>
    </source>
</evidence>
<dbReference type="PANTHER" id="PTHR35903">
    <property type="entry name" value="FLAGELLIN B1"/>
    <property type="match status" value="1"/>
</dbReference>
<evidence type="ECO:0000313" key="3">
    <source>
        <dbReference type="Proteomes" id="UP001143747"/>
    </source>
</evidence>
<keyword evidence="2" id="KW-0282">Flagellum</keyword>
<dbReference type="RefSeq" id="WP_274924844.1">
    <property type="nucleotide sequence ID" value="NZ_JAKELO010000002.1"/>
</dbReference>
<keyword evidence="1" id="KW-1133">Transmembrane helix</keyword>
<gene>
    <name evidence="2" type="ORF">L0665_06250</name>
</gene>
<protein>
    <submittedName>
        <fullName evidence="2">Flagellin</fullName>
    </submittedName>
</protein>
<dbReference type="PANTHER" id="PTHR35903:SF1">
    <property type="entry name" value="FLAGELLIN B1"/>
    <property type="match status" value="1"/>
</dbReference>
<dbReference type="GO" id="GO:0005198">
    <property type="term" value="F:structural molecule activity"/>
    <property type="evidence" value="ECO:0007669"/>
    <property type="project" value="InterPro"/>
</dbReference>
<dbReference type="AlphaFoldDB" id="A0A9Q4KT47"/>
<evidence type="ECO:0000313" key="2">
    <source>
        <dbReference type="EMBL" id="MDE4908209.1"/>
    </source>
</evidence>
<comment type="caution">
    <text evidence="2">The sequence shown here is derived from an EMBL/GenBank/DDBJ whole genome shotgun (WGS) entry which is preliminary data.</text>
</comment>
<accession>A0A9Q4KT47</accession>
<dbReference type="GO" id="GO:0097588">
    <property type="term" value="P:archaeal or bacterial-type flagellum-dependent cell motility"/>
    <property type="evidence" value="ECO:0007669"/>
    <property type="project" value="InterPro"/>
</dbReference>
<keyword evidence="3" id="KW-1185">Reference proteome</keyword>
<sequence length="195" mass="20268">MIRWNRMDEDGMVGIEAAIILITAIVAASVLSMVILDLGYFSADKTQSVAAKGVNQAGTTVVTVGSIHGVERGESLGAFRVTFAIPAGSDLIDFSAVQVTVATPDTISMLSAADPLVTASPAAGTWGIIRRMPAAADGDLFLEDNERFTIEASLPDGEEIPVKGEFVLTVILPGGGTFRFAGVAPSKTDPVMVLT</sequence>
<feature type="transmembrane region" description="Helical" evidence="1">
    <location>
        <begin position="12"/>
        <end position="36"/>
    </location>
</feature>
<keyword evidence="1" id="KW-0812">Transmembrane</keyword>
<organism evidence="2 3">
    <name type="scientific">Methanogenium marinum</name>
    <dbReference type="NCBI Taxonomy" id="348610"/>
    <lineage>
        <taxon>Archaea</taxon>
        <taxon>Methanobacteriati</taxon>
        <taxon>Methanobacteriota</taxon>
        <taxon>Stenosarchaea group</taxon>
        <taxon>Methanomicrobia</taxon>
        <taxon>Methanomicrobiales</taxon>
        <taxon>Methanomicrobiaceae</taxon>
        <taxon>Methanogenium</taxon>
    </lineage>
</organism>
<keyword evidence="2" id="KW-0966">Cell projection</keyword>
<dbReference type="EMBL" id="JAKELO010000002">
    <property type="protein sequence ID" value="MDE4908209.1"/>
    <property type="molecule type" value="Genomic_DNA"/>
</dbReference>
<keyword evidence="2" id="KW-0969">Cilium</keyword>
<keyword evidence="1" id="KW-0472">Membrane</keyword>
<dbReference type="Pfam" id="PF01917">
    <property type="entry name" value="Flagellin_arch-type"/>
    <property type="match status" value="1"/>
</dbReference>
<dbReference type="Proteomes" id="UP001143747">
    <property type="component" value="Unassembled WGS sequence"/>
</dbReference>